<feature type="transmembrane region" description="Helical" evidence="2">
    <location>
        <begin position="95"/>
        <end position="116"/>
    </location>
</feature>
<sequence>MEKFYYIGSVAAVAILNIAPYAAGQFGYYNGTCWFSDSRPEVQFRWLLGSQAVWILLMSTGEVVSFFLILAYMYRIRRERVLTSSFRAIPKPPIMAYRSIILRIGLYPLLSCSLNFTGAILDLWLTKNPVPTELQWRLSFVDLCVFALRPILYTLLAAVDPGFLRAIRALRNHSKSTYSTGPTSSIEFPSSHRMEHFSMNSRPLVQVQLEQGKNSTWEAEGNKSHLGQSSAALTPSEERSVGSHVGEARGKPPLVEQEPEQSGLSQVEREWEREEEELDVDVQLRSRAEDIAQQI</sequence>
<reference evidence="3" key="1">
    <citation type="submission" date="2020-05" db="EMBL/GenBank/DDBJ databases">
        <title>Mycena genomes resolve the evolution of fungal bioluminescence.</title>
        <authorList>
            <person name="Tsai I.J."/>
        </authorList>
    </citation>
    <scope>NUCLEOTIDE SEQUENCE</scope>
    <source>
        <strain evidence="3">CCC161011</strain>
    </source>
</reference>
<keyword evidence="2" id="KW-1133">Transmembrane helix</keyword>
<organism evidence="3 4">
    <name type="scientific">Mycena venus</name>
    <dbReference type="NCBI Taxonomy" id="2733690"/>
    <lineage>
        <taxon>Eukaryota</taxon>
        <taxon>Fungi</taxon>
        <taxon>Dikarya</taxon>
        <taxon>Basidiomycota</taxon>
        <taxon>Agaricomycotina</taxon>
        <taxon>Agaricomycetes</taxon>
        <taxon>Agaricomycetidae</taxon>
        <taxon>Agaricales</taxon>
        <taxon>Marasmiineae</taxon>
        <taxon>Mycenaceae</taxon>
        <taxon>Mycena</taxon>
    </lineage>
</organism>
<evidence type="ECO:0000313" key="4">
    <source>
        <dbReference type="Proteomes" id="UP000620124"/>
    </source>
</evidence>
<accession>A0A8H6XHC8</accession>
<evidence type="ECO:0000313" key="3">
    <source>
        <dbReference type="EMBL" id="KAF7341535.1"/>
    </source>
</evidence>
<evidence type="ECO:0000256" key="2">
    <source>
        <dbReference type="SAM" id="Phobius"/>
    </source>
</evidence>
<evidence type="ECO:0000256" key="1">
    <source>
        <dbReference type="SAM" id="MobiDB-lite"/>
    </source>
</evidence>
<dbReference type="EMBL" id="JACAZI010000018">
    <property type="protein sequence ID" value="KAF7341535.1"/>
    <property type="molecule type" value="Genomic_DNA"/>
</dbReference>
<feature type="transmembrane region" description="Helical" evidence="2">
    <location>
        <begin position="48"/>
        <end position="74"/>
    </location>
</feature>
<dbReference type="OrthoDB" id="2929835at2759"/>
<feature type="transmembrane region" description="Helical" evidence="2">
    <location>
        <begin position="136"/>
        <end position="159"/>
    </location>
</feature>
<protein>
    <submittedName>
        <fullName evidence="3">Uncharacterized protein</fullName>
    </submittedName>
</protein>
<keyword evidence="4" id="KW-1185">Reference proteome</keyword>
<feature type="compositionally biased region" description="Basic and acidic residues" evidence="1">
    <location>
        <begin position="236"/>
        <end position="250"/>
    </location>
</feature>
<gene>
    <name evidence="3" type="ORF">MVEN_01891200</name>
</gene>
<feature type="region of interest" description="Disordered" evidence="1">
    <location>
        <begin position="217"/>
        <end position="278"/>
    </location>
</feature>
<keyword evidence="2" id="KW-0472">Membrane</keyword>
<comment type="caution">
    <text evidence="3">The sequence shown here is derived from an EMBL/GenBank/DDBJ whole genome shotgun (WGS) entry which is preliminary data.</text>
</comment>
<name>A0A8H6XHC8_9AGAR</name>
<dbReference type="Proteomes" id="UP000620124">
    <property type="component" value="Unassembled WGS sequence"/>
</dbReference>
<proteinExistence type="predicted"/>
<keyword evidence="2" id="KW-0812">Transmembrane</keyword>
<feature type="transmembrane region" description="Helical" evidence="2">
    <location>
        <begin position="7"/>
        <end position="28"/>
    </location>
</feature>
<dbReference type="AlphaFoldDB" id="A0A8H6XHC8"/>